<reference evidence="12" key="1">
    <citation type="submission" date="2016-04" db="EMBL/GenBank/DDBJ databases">
        <title>Cephalotus genome sequencing.</title>
        <authorList>
            <person name="Fukushima K."/>
            <person name="Hasebe M."/>
            <person name="Fang X."/>
        </authorList>
    </citation>
    <scope>NUCLEOTIDE SEQUENCE [LARGE SCALE GENOMIC DNA]</scope>
    <source>
        <strain evidence="12">cv. St1</strain>
    </source>
</reference>
<dbReference type="PROSITE" id="PS51762">
    <property type="entry name" value="GH16_2"/>
    <property type="match status" value="1"/>
</dbReference>
<dbReference type="Pfam" id="PF06955">
    <property type="entry name" value="XET_C"/>
    <property type="match status" value="1"/>
</dbReference>
<dbReference type="PANTHER" id="PTHR31062">
    <property type="entry name" value="XYLOGLUCAN ENDOTRANSGLUCOSYLASE/HYDROLASE PROTEIN 8-RELATED"/>
    <property type="match status" value="1"/>
</dbReference>
<keyword evidence="3 9" id="KW-0964">Secreted</keyword>
<dbReference type="STRING" id="3775.A0A1Q3B0B1"/>
<keyword evidence="9" id="KW-0961">Cell wall biogenesis/degradation</keyword>
<evidence type="ECO:0000259" key="10">
    <source>
        <dbReference type="PROSITE" id="PS51762"/>
    </source>
</evidence>
<dbReference type="InterPro" id="IPR013320">
    <property type="entry name" value="ConA-like_dom_sf"/>
</dbReference>
<dbReference type="GO" id="GO:0048046">
    <property type="term" value="C:apoplast"/>
    <property type="evidence" value="ECO:0007669"/>
    <property type="project" value="UniProtKB-SubCell"/>
</dbReference>
<dbReference type="InterPro" id="IPR010713">
    <property type="entry name" value="XET_C"/>
</dbReference>
<dbReference type="GO" id="GO:0071555">
    <property type="term" value="P:cell wall organization"/>
    <property type="evidence" value="ECO:0007669"/>
    <property type="project" value="UniProtKB-KW"/>
</dbReference>
<evidence type="ECO:0000313" key="11">
    <source>
        <dbReference type="EMBL" id="GAV61437.1"/>
    </source>
</evidence>
<dbReference type="Gene3D" id="2.60.120.200">
    <property type="match status" value="1"/>
</dbReference>
<comment type="subcellular location">
    <subcellularLocation>
        <location evidence="9">Secreted</location>
        <location evidence="9">Cell wall</location>
    </subcellularLocation>
    <subcellularLocation>
        <location evidence="9">Secreted</location>
        <location evidence="9">Extracellular space</location>
        <location evidence="9">Apoplast</location>
    </subcellularLocation>
</comment>
<dbReference type="Proteomes" id="UP000187406">
    <property type="component" value="Unassembled WGS sequence"/>
</dbReference>
<dbReference type="OrthoDB" id="4781at2759"/>
<dbReference type="AlphaFoldDB" id="A0A1Q3B0B1"/>
<keyword evidence="5 9" id="KW-0378">Hydrolase</keyword>
<dbReference type="PIRSF" id="PIRSF005604">
    <property type="entry name" value="XET"/>
    <property type="match status" value="1"/>
</dbReference>
<dbReference type="Pfam" id="PF00722">
    <property type="entry name" value="Glyco_hydro_16"/>
    <property type="match status" value="1"/>
</dbReference>
<name>A0A1Q3B0B1_CEPFO</name>
<protein>
    <recommendedName>
        <fullName evidence="9">Xyloglucan endotransglucosylase/hydrolase</fullName>
        <ecNumber evidence="9">2.4.1.207</ecNumber>
    </recommendedName>
</protein>
<evidence type="ECO:0000256" key="1">
    <source>
        <dbReference type="ARBA" id="ARBA00022512"/>
    </source>
</evidence>
<evidence type="ECO:0000256" key="5">
    <source>
        <dbReference type="ARBA" id="ARBA00022801"/>
    </source>
</evidence>
<dbReference type="GO" id="GO:0010411">
    <property type="term" value="P:xyloglucan metabolic process"/>
    <property type="evidence" value="ECO:0007669"/>
    <property type="project" value="InterPro"/>
</dbReference>
<comment type="caution">
    <text evidence="11">The sequence shown here is derived from an EMBL/GenBank/DDBJ whole genome shotgun (WGS) entry which is preliminary data.</text>
</comment>
<sequence length="287" mass="32408">MTTHVLFTSASVSVQNPVSLSFKEGFVKVFGDQNIIFLDEDEKTVQISLDRSTGSGFISKDPYNYAKFSAAIKLPIGYTAGVVVTFYTANNEKYPNNHDELDFEFLGNVEGENWILQTNVYGNGSMDRGREERYNLSFVSANDFHYYSILWSKNWTIFYLDDVPIRQVPRIEAMGGDYPSKPMSLYATIWDGSGWATSGGEYKINYMYAPYNATYSNLTIDGCSVDPISQSNKCGNGANIVAEFGGLTIEAKEKMKMFRDKNLIYSYCHDSQRYQTPLPECMDTMSI</sequence>
<organism evidence="11 12">
    <name type="scientific">Cephalotus follicularis</name>
    <name type="common">Albany pitcher plant</name>
    <dbReference type="NCBI Taxonomy" id="3775"/>
    <lineage>
        <taxon>Eukaryota</taxon>
        <taxon>Viridiplantae</taxon>
        <taxon>Streptophyta</taxon>
        <taxon>Embryophyta</taxon>
        <taxon>Tracheophyta</taxon>
        <taxon>Spermatophyta</taxon>
        <taxon>Magnoliopsida</taxon>
        <taxon>eudicotyledons</taxon>
        <taxon>Gunneridae</taxon>
        <taxon>Pentapetalae</taxon>
        <taxon>rosids</taxon>
        <taxon>fabids</taxon>
        <taxon>Oxalidales</taxon>
        <taxon>Cephalotaceae</taxon>
        <taxon>Cephalotus</taxon>
    </lineage>
</organism>
<keyword evidence="12" id="KW-1185">Reference proteome</keyword>
<keyword evidence="4 9" id="KW-0808">Transferase</keyword>
<dbReference type="SUPFAM" id="SSF49899">
    <property type="entry name" value="Concanavalin A-like lectins/glucanases"/>
    <property type="match status" value="1"/>
</dbReference>
<dbReference type="InParanoid" id="A0A1Q3B0B1"/>
<evidence type="ECO:0000256" key="2">
    <source>
        <dbReference type="ARBA" id="ARBA00022523"/>
    </source>
</evidence>
<dbReference type="InterPro" id="IPR016455">
    <property type="entry name" value="XTH"/>
</dbReference>
<keyword evidence="1 9" id="KW-0134">Cell wall</keyword>
<keyword evidence="6" id="KW-1015">Disulfide bond</keyword>
<feature type="active site" description="Nucleophile" evidence="8">
    <location>
        <position position="100"/>
    </location>
</feature>
<dbReference type="GO" id="GO:0016762">
    <property type="term" value="F:xyloglucan:xyloglucosyl transferase activity"/>
    <property type="evidence" value="ECO:0007669"/>
    <property type="project" value="UniProtKB-EC"/>
</dbReference>
<gene>
    <name evidence="11" type="ORF">CFOL_v3_04964</name>
</gene>
<keyword evidence="7 9" id="KW-0326">Glycosidase</keyword>
<feature type="domain" description="GH16" evidence="10">
    <location>
        <begin position="5"/>
        <end position="215"/>
    </location>
</feature>
<dbReference type="EMBL" id="BDDD01000199">
    <property type="protein sequence ID" value="GAV61437.1"/>
    <property type="molecule type" value="Genomic_DNA"/>
</dbReference>
<comment type="similarity">
    <text evidence="9">Belongs to the glycosyl hydrolase 16 family.</text>
</comment>
<evidence type="ECO:0000256" key="8">
    <source>
        <dbReference type="PIRSR" id="PIRSR005604-1"/>
    </source>
</evidence>
<dbReference type="GO" id="GO:0042546">
    <property type="term" value="P:cell wall biogenesis"/>
    <property type="evidence" value="ECO:0007669"/>
    <property type="project" value="InterPro"/>
</dbReference>
<evidence type="ECO:0000256" key="3">
    <source>
        <dbReference type="ARBA" id="ARBA00022525"/>
    </source>
</evidence>
<dbReference type="InterPro" id="IPR044791">
    <property type="entry name" value="Beta-glucanase/XTH"/>
</dbReference>
<evidence type="ECO:0000256" key="6">
    <source>
        <dbReference type="ARBA" id="ARBA00023157"/>
    </source>
</evidence>
<comment type="PTM">
    <text evidence="9">Contains at least one intrachain disulfide bond essential for its enzymatic activity.</text>
</comment>
<evidence type="ECO:0000313" key="12">
    <source>
        <dbReference type="Proteomes" id="UP000187406"/>
    </source>
</evidence>
<dbReference type="InterPro" id="IPR000757">
    <property type="entry name" value="Beta-glucanase-like"/>
</dbReference>
<dbReference type="GO" id="GO:0004553">
    <property type="term" value="F:hydrolase activity, hydrolyzing O-glycosyl compounds"/>
    <property type="evidence" value="ECO:0007669"/>
    <property type="project" value="InterPro"/>
</dbReference>
<evidence type="ECO:0000256" key="4">
    <source>
        <dbReference type="ARBA" id="ARBA00022679"/>
    </source>
</evidence>
<evidence type="ECO:0000256" key="7">
    <source>
        <dbReference type="ARBA" id="ARBA00023295"/>
    </source>
</evidence>
<keyword evidence="2 9" id="KW-0052">Apoplast</keyword>
<dbReference type="EC" id="2.4.1.207" evidence="9"/>
<feature type="active site" description="Proton donor" evidence="8">
    <location>
        <position position="104"/>
    </location>
</feature>
<comment type="function">
    <text evidence="9">Catalyzes xyloglucan endohydrolysis (XEH) and/or endotransglycosylation (XET). Cleaves and religates xyloglucan polymers, an essential constituent of the primary cell wall, and thereby participates in cell wall construction of growing tissues.</text>
</comment>
<evidence type="ECO:0000256" key="9">
    <source>
        <dbReference type="RuleBase" id="RU361120"/>
    </source>
</evidence>
<accession>A0A1Q3B0B1</accession>
<proteinExistence type="inferred from homology"/>